<sequence length="154" mass="17085">MRRLMLLGAATLALLAGVAQADDQPFWYLQTSVYTTHWSHDPEHNNHQNLIGVERHNADGRFIGAATFRNSYRQRTQYAYVGKRYEAASLPVCAKLSAGFIQGYRGEYRDKIPLNRYGVAPAIIPALGAHWDSVGAELVLFGNAGAMLTSGLRY</sequence>
<proteinExistence type="predicted"/>
<gene>
    <name evidence="2" type="ORF">JQX08_05610</name>
</gene>
<keyword evidence="1" id="KW-0732">Signal</keyword>
<protein>
    <submittedName>
        <fullName evidence="2">Sn-glycerol-3-phosphate transporter</fullName>
    </submittedName>
</protein>
<accession>A0ABS2ID04</accession>
<keyword evidence="3" id="KW-1185">Reference proteome</keyword>
<evidence type="ECO:0000256" key="1">
    <source>
        <dbReference type="SAM" id="SignalP"/>
    </source>
</evidence>
<reference evidence="2 3" key="1">
    <citation type="submission" date="2021-02" db="EMBL/GenBank/DDBJ databases">
        <authorList>
            <person name="Lee D.-H."/>
        </authorList>
    </citation>
    <scope>NUCLEOTIDE SEQUENCE [LARGE SCALE GENOMIC DNA]</scope>
    <source>
        <strain evidence="2 3">UL073</strain>
    </source>
</reference>
<evidence type="ECO:0000313" key="3">
    <source>
        <dbReference type="Proteomes" id="UP000717995"/>
    </source>
</evidence>
<dbReference type="Proteomes" id="UP000717995">
    <property type="component" value="Unassembled WGS sequence"/>
</dbReference>
<feature type="chain" id="PRO_5046109960" evidence="1">
    <location>
        <begin position="22"/>
        <end position="154"/>
    </location>
</feature>
<feature type="signal peptide" evidence="1">
    <location>
        <begin position="1"/>
        <end position="21"/>
    </location>
</feature>
<dbReference type="RefSeq" id="WP_204915259.1">
    <property type="nucleotide sequence ID" value="NZ_JAFEUP010000001.1"/>
</dbReference>
<evidence type="ECO:0000313" key="2">
    <source>
        <dbReference type="EMBL" id="MBM7060179.1"/>
    </source>
</evidence>
<dbReference type="EMBL" id="JAFEUP010000001">
    <property type="protein sequence ID" value="MBM7060179.1"/>
    <property type="molecule type" value="Genomic_DNA"/>
</dbReference>
<organism evidence="2 3">
    <name type="scientific">Zestomonas insulae</name>
    <dbReference type="NCBI Taxonomy" id="2809017"/>
    <lineage>
        <taxon>Bacteria</taxon>
        <taxon>Pseudomonadati</taxon>
        <taxon>Pseudomonadota</taxon>
        <taxon>Gammaproteobacteria</taxon>
        <taxon>Pseudomonadales</taxon>
        <taxon>Pseudomonadaceae</taxon>
        <taxon>Zestomonas</taxon>
    </lineage>
</organism>
<comment type="caution">
    <text evidence="2">The sequence shown here is derived from an EMBL/GenBank/DDBJ whole genome shotgun (WGS) entry which is preliminary data.</text>
</comment>
<name>A0ABS2ID04_9GAMM</name>